<dbReference type="Gene3D" id="4.10.860.120">
    <property type="entry name" value="RNA polymerase II, clamp domain"/>
    <property type="match status" value="1"/>
</dbReference>
<dbReference type="Pfam" id="PF04997">
    <property type="entry name" value="RNA_pol_Rpb1_1"/>
    <property type="match status" value="1"/>
</dbReference>
<keyword evidence="3 11" id="KW-0240">DNA-directed RNA polymerase</keyword>
<evidence type="ECO:0000256" key="12">
    <source>
        <dbReference type="SAM" id="MobiDB-lite"/>
    </source>
</evidence>
<evidence type="ECO:0000256" key="8">
    <source>
        <dbReference type="ARBA" id="ARBA00022842"/>
    </source>
</evidence>
<gene>
    <name evidence="14" type="primary">RPA</name>
    <name evidence="14" type="ORF">Esi_0183_0035</name>
</gene>
<evidence type="ECO:0000256" key="1">
    <source>
        <dbReference type="ARBA" id="ARBA00004123"/>
    </source>
</evidence>
<dbReference type="Pfam" id="PF04998">
    <property type="entry name" value="RNA_pol_Rpb1_5"/>
    <property type="match status" value="1"/>
</dbReference>
<dbReference type="Proteomes" id="UP000002630">
    <property type="component" value="Linkage Group LG04"/>
</dbReference>
<dbReference type="OrthoDB" id="270392at2759"/>
<keyword evidence="7" id="KW-0862">Zinc</keyword>
<keyword evidence="10" id="KW-0539">Nucleus</keyword>
<dbReference type="InterPro" id="IPR007083">
    <property type="entry name" value="RNA_pol_Rpb1_4"/>
</dbReference>
<dbReference type="GO" id="GO:0046872">
    <property type="term" value="F:metal ion binding"/>
    <property type="evidence" value="ECO:0007669"/>
    <property type="project" value="UniProtKB-KW"/>
</dbReference>
<dbReference type="PANTHER" id="PTHR19376">
    <property type="entry name" value="DNA-DIRECTED RNA POLYMERASE"/>
    <property type="match status" value="1"/>
</dbReference>
<dbReference type="EMBL" id="FN648312">
    <property type="protein sequence ID" value="CBJ30250.1"/>
    <property type="molecule type" value="Genomic_DNA"/>
</dbReference>
<dbReference type="Pfam" id="PF04983">
    <property type="entry name" value="RNA_pol_Rpb1_3"/>
    <property type="match status" value="1"/>
</dbReference>
<feature type="region of interest" description="Disordered" evidence="12">
    <location>
        <begin position="256"/>
        <end position="301"/>
    </location>
</feature>
<keyword evidence="15" id="KW-1185">Reference proteome</keyword>
<dbReference type="Gene3D" id="6.10.250.2940">
    <property type="match status" value="1"/>
</dbReference>
<dbReference type="Gene3D" id="3.30.1490.180">
    <property type="entry name" value="RNA polymerase ii"/>
    <property type="match status" value="1"/>
</dbReference>
<dbReference type="SUPFAM" id="SSF64484">
    <property type="entry name" value="beta and beta-prime subunits of DNA dependent RNA-polymerase"/>
    <property type="match status" value="1"/>
</dbReference>
<dbReference type="FunFam" id="4.10.860.120:FF:000006">
    <property type="entry name" value="DNA-directed RNA polymerase subunit"/>
    <property type="match status" value="1"/>
</dbReference>
<dbReference type="Pfam" id="PF05000">
    <property type="entry name" value="RNA_pol_Rpb1_4"/>
    <property type="match status" value="1"/>
</dbReference>
<keyword evidence="6" id="KW-0479">Metal-binding</keyword>
<dbReference type="EMBL" id="FN649729">
    <property type="protein sequence ID" value="CBJ30250.1"/>
    <property type="molecule type" value="Genomic_DNA"/>
</dbReference>
<dbReference type="GO" id="GO:0003899">
    <property type="term" value="F:DNA-directed RNA polymerase activity"/>
    <property type="evidence" value="ECO:0007669"/>
    <property type="project" value="UniProtKB-EC"/>
</dbReference>
<reference evidence="14 15" key="1">
    <citation type="journal article" date="2010" name="Nature">
        <title>The Ectocarpus genome and the independent evolution of multicellularity in brown algae.</title>
        <authorList>
            <person name="Cock J.M."/>
            <person name="Sterck L."/>
            <person name="Rouze P."/>
            <person name="Scornet D."/>
            <person name="Allen A.E."/>
            <person name="Amoutzias G."/>
            <person name="Anthouard V."/>
            <person name="Artiguenave F."/>
            <person name="Aury J.M."/>
            <person name="Badger J.H."/>
            <person name="Beszteri B."/>
            <person name="Billiau K."/>
            <person name="Bonnet E."/>
            <person name="Bothwell J.H."/>
            <person name="Bowler C."/>
            <person name="Boyen C."/>
            <person name="Brownlee C."/>
            <person name="Carrano C.J."/>
            <person name="Charrier B."/>
            <person name="Cho G.Y."/>
            <person name="Coelho S.M."/>
            <person name="Collen J."/>
            <person name="Corre E."/>
            <person name="Da Silva C."/>
            <person name="Delage L."/>
            <person name="Delaroque N."/>
            <person name="Dittami S.M."/>
            <person name="Doulbeau S."/>
            <person name="Elias M."/>
            <person name="Farnham G."/>
            <person name="Gachon C.M."/>
            <person name="Gschloessl B."/>
            <person name="Heesch S."/>
            <person name="Jabbari K."/>
            <person name="Jubin C."/>
            <person name="Kawai H."/>
            <person name="Kimura K."/>
            <person name="Kloareg B."/>
            <person name="Kupper F.C."/>
            <person name="Lang D."/>
            <person name="Le Bail A."/>
            <person name="Leblanc C."/>
            <person name="Lerouge P."/>
            <person name="Lohr M."/>
            <person name="Lopez P.J."/>
            <person name="Martens C."/>
            <person name="Maumus F."/>
            <person name="Michel G."/>
            <person name="Miranda-Saavedra D."/>
            <person name="Morales J."/>
            <person name="Moreau H."/>
            <person name="Motomura T."/>
            <person name="Nagasato C."/>
            <person name="Napoli C.A."/>
            <person name="Nelson D.R."/>
            <person name="Nyvall-Collen P."/>
            <person name="Peters A.F."/>
            <person name="Pommier C."/>
            <person name="Potin P."/>
            <person name="Poulain J."/>
            <person name="Quesneville H."/>
            <person name="Read B."/>
            <person name="Rensing S.A."/>
            <person name="Ritter A."/>
            <person name="Rousvoal S."/>
            <person name="Samanta M."/>
            <person name="Samson G."/>
            <person name="Schroeder D.C."/>
            <person name="Segurens B."/>
            <person name="Strittmatter M."/>
            <person name="Tonon T."/>
            <person name="Tregear J.W."/>
            <person name="Valentin K."/>
            <person name="von Dassow P."/>
            <person name="Yamagishi T."/>
            <person name="Van de Peer Y."/>
            <person name="Wincker P."/>
        </authorList>
    </citation>
    <scope>NUCLEOTIDE SEQUENCE [LARGE SCALE GENOMIC DNA]</scope>
    <source>
        <strain evidence="15">Ec32 / CCAP1310/4</strain>
    </source>
</reference>
<feature type="compositionally biased region" description="Basic and acidic residues" evidence="12">
    <location>
        <begin position="259"/>
        <end position="268"/>
    </location>
</feature>
<accession>D7FNY1</accession>
<dbReference type="SMART" id="SM00663">
    <property type="entry name" value="RPOLA_N"/>
    <property type="match status" value="1"/>
</dbReference>
<comment type="function">
    <text evidence="11">DNA-dependent RNA polymerase catalyzes the transcription of DNA into RNA using the four ribonucleoside triphosphates as substrates.</text>
</comment>
<dbReference type="Gene3D" id="2.40.40.20">
    <property type="match status" value="1"/>
</dbReference>
<dbReference type="InterPro" id="IPR000722">
    <property type="entry name" value="RNA_pol_asu"/>
</dbReference>
<evidence type="ECO:0000256" key="6">
    <source>
        <dbReference type="ARBA" id="ARBA00022723"/>
    </source>
</evidence>
<dbReference type="Pfam" id="PF00623">
    <property type="entry name" value="RNA_pol_Rpb1_2"/>
    <property type="match status" value="1"/>
</dbReference>
<organism evidence="14 15">
    <name type="scientific">Ectocarpus siliculosus</name>
    <name type="common">Brown alga</name>
    <name type="synonym">Conferva siliculosa</name>
    <dbReference type="NCBI Taxonomy" id="2880"/>
    <lineage>
        <taxon>Eukaryota</taxon>
        <taxon>Sar</taxon>
        <taxon>Stramenopiles</taxon>
        <taxon>Ochrophyta</taxon>
        <taxon>PX clade</taxon>
        <taxon>Phaeophyceae</taxon>
        <taxon>Ectocarpales</taxon>
        <taxon>Ectocarpaceae</taxon>
        <taxon>Ectocarpus</taxon>
    </lineage>
</organism>
<evidence type="ECO:0000256" key="10">
    <source>
        <dbReference type="ARBA" id="ARBA00023242"/>
    </source>
</evidence>
<comment type="catalytic activity">
    <reaction evidence="11">
        <text>RNA(n) + a ribonucleoside 5'-triphosphate = RNA(n+1) + diphosphate</text>
        <dbReference type="Rhea" id="RHEA:21248"/>
        <dbReference type="Rhea" id="RHEA-COMP:14527"/>
        <dbReference type="Rhea" id="RHEA-COMP:17342"/>
        <dbReference type="ChEBI" id="CHEBI:33019"/>
        <dbReference type="ChEBI" id="CHEBI:61557"/>
        <dbReference type="ChEBI" id="CHEBI:140395"/>
        <dbReference type="EC" id="2.7.7.6"/>
    </reaction>
</comment>
<comment type="subcellular location">
    <subcellularLocation>
        <location evidence="1">Nucleus</location>
    </subcellularLocation>
</comment>
<comment type="similarity">
    <text evidence="2 11">Belongs to the RNA polymerase beta' chain family.</text>
</comment>
<dbReference type="InterPro" id="IPR007081">
    <property type="entry name" value="RNA_pol_Rpb1_5"/>
</dbReference>
<keyword evidence="9 11" id="KW-0804">Transcription</keyword>
<dbReference type="GO" id="GO:0005736">
    <property type="term" value="C:RNA polymerase I complex"/>
    <property type="evidence" value="ECO:0007669"/>
    <property type="project" value="TreeGrafter"/>
</dbReference>
<feature type="compositionally biased region" description="Acidic residues" evidence="12">
    <location>
        <begin position="269"/>
        <end position="294"/>
    </location>
</feature>
<dbReference type="OMA" id="NREDYQQ"/>
<evidence type="ECO:0000313" key="15">
    <source>
        <dbReference type="Proteomes" id="UP000002630"/>
    </source>
</evidence>
<dbReference type="InterPro" id="IPR006592">
    <property type="entry name" value="RNA_pol_N"/>
</dbReference>
<dbReference type="EC" id="2.7.7.6" evidence="11"/>
<evidence type="ECO:0000259" key="13">
    <source>
        <dbReference type="SMART" id="SM00663"/>
    </source>
</evidence>
<evidence type="ECO:0000256" key="3">
    <source>
        <dbReference type="ARBA" id="ARBA00022478"/>
    </source>
</evidence>
<dbReference type="InParanoid" id="D7FNY1"/>
<dbReference type="AlphaFoldDB" id="D7FNY1"/>
<dbReference type="Gene3D" id="6.20.50.80">
    <property type="match status" value="1"/>
</dbReference>
<dbReference type="InterPro" id="IPR045867">
    <property type="entry name" value="DNA-dir_RpoC_beta_prime"/>
</dbReference>
<evidence type="ECO:0000256" key="7">
    <source>
        <dbReference type="ARBA" id="ARBA00022833"/>
    </source>
</evidence>
<evidence type="ECO:0000256" key="2">
    <source>
        <dbReference type="ARBA" id="ARBA00006460"/>
    </source>
</evidence>
<keyword evidence="8" id="KW-0460">Magnesium</keyword>
<dbReference type="GO" id="GO:0003677">
    <property type="term" value="F:DNA binding"/>
    <property type="evidence" value="ECO:0007669"/>
    <property type="project" value="InterPro"/>
</dbReference>
<evidence type="ECO:0000256" key="11">
    <source>
        <dbReference type="RuleBase" id="RU004279"/>
    </source>
</evidence>
<dbReference type="CDD" id="cd01435">
    <property type="entry name" value="RNAP_I_RPA1_N"/>
    <property type="match status" value="1"/>
</dbReference>
<dbReference type="InterPro" id="IPR042102">
    <property type="entry name" value="RNA_pol_Rpb1_3_sf"/>
</dbReference>
<dbReference type="Gene3D" id="1.10.274.100">
    <property type="entry name" value="RNA polymerase Rpb1, domain 3"/>
    <property type="match status" value="1"/>
</dbReference>
<dbReference type="InterPro" id="IPR038120">
    <property type="entry name" value="Rpb1_funnel_sf"/>
</dbReference>
<evidence type="ECO:0000256" key="9">
    <source>
        <dbReference type="ARBA" id="ARBA00023163"/>
    </source>
</evidence>
<keyword evidence="4 11" id="KW-0808">Transferase</keyword>
<dbReference type="Gene3D" id="1.10.132.30">
    <property type="match status" value="1"/>
</dbReference>
<dbReference type="InterPro" id="IPR007080">
    <property type="entry name" value="RNA_pol_Rpb1_1"/>
</dbReference>
<evidence type="ECO:0000313" key="14">
    <source>
        <dbReference type="EMBL" id="CBJ30250.1"/>
    </source>
</evidence>
<sequence length="1234" mass="135130">MSHDRTVIRHAVEEIGFGFLTDDDIRRLSVKRITSPVTFDTLNNPLPGGLYDPVLGPVDKMMMCETCGQDQKNCPGHMGHIELAVSVYHPILFGALYKLLRAKCFSCHNLRLSKSKTRVAAVKMMLVDAGRAQEALELDATLLGYLKDGARDHDVLDGNTEDTLVSATKYRDHVLGCLEEDLAGAPRAEWCGGHNRQLRRQLAENLIKAMGACKRCENCGAFSPNIRKDGSNKLFQVPLSDKNRMANQSCNTQIVSAVQRRDPGKPNEDPGDDSDPMSEDSDSDDGDNLEDDDVGGSAPSSKVVGVSLAAAQAAAGDPATKTGAQAHKFMPPIEVELQMQQLWKLESSVLDLIFVSGRRTRSAPGDVNGPPSFSLQNANDLAGGSISDGYRLFFVRALAVPPPRFRPPMNMGDMIAEHPQNVYLTKVLNLNESLKNAASLKGKDLASVLTTWVELQTTVNCYMDSSKDPRGLKDTPPGLRQVLEKKEGLFRKHMMGKRVNYACRSVISPDPYVGTTEIGIPLRFAKELTYPQPVADWNVEAMRQLVENGTSVYPGANFVEDSSGRMLHLDRLSDLKRRGVAARLLSSPGQKVWRHLTDGDCMLVNRQPTLHKPGIMAHRVRVLRNPGYQTIRMHYANCNTYNADFDGDEINCHLPQNELAKAEANLLAFTDEQYLVPTNGKPLRGLIQDHVDAGVKMCSKDCFFTRGEYQQLLYQALSGLPGLEIVPPSDDITTLPPAILKPQQRWTGKQVMSTILRHLTKGLPQLNLDGKSRTPKVAFGEAEQEHVIVFREGELLQGVLDKGAFGSSEFGLVHAVHEVYGSTAAGKLLTALGRVLTIFLQSSGHTCGIEDLTLTGRAEGNRREIINKSLGIGQRSMRELVETVAAEGQDAKAIANGAAAEEGHEDTSKALVEAEVESIRQKTASFLLGEDRDTRLAEIDRHMQSALAPVSSDIIKACLPGGQAKPFPHNCFSLMVLTGAKGSMVNHSQVSCALGQQALEGRRVPVMVSGKSLPSFQAFEPSPRANGFITDRFLTGIRPQEYYFHCMAGREGLVDTAVKTSRSGYLQRCLVKHLEELKVGYDNTVRDGEGCVHQFLYGEDGVDTTQTKYLSSKQLGFLAQNYQALRHKHGITPSFKKDSGFDSRDASRAHSEIATCLQRRDDAAANPSSSCAKFVAGEMVLAKRRAVLKRGEGWGKAELLAGWHSAEVVKVRNAGTPAALYSVRIPLVAAPMFW</sequence>
<dbReference type="eggNOG" id="KOG0262">
    <property type="taxonomic scope" value="Eukaryota"/>
</dbReference>
<dbReference type="InterPro" id="IPR015699">
    <property type="entry name" value="DNA-dir_RNA_pol1_lsu_N"/>
</dbReference>
<dbReference type="InterPro" id="IPR044893">
    <property type="entry name" value="RNA_pol_Rpb1_clamp_domain"/>
</dbReference>
<dbReference type="PANTHER" id="PTHR19376:SF11">
    <property type="entry name" value="DNA-DIRECTED RNA POLYMERASE I SUBUNIT RPA1"/>
    <property type="match status" value="1"/>
</dbReference>
<feature type="domain" description="RNA polymerase N-terminal" evidence="13">
    <location>
        <begin position="391"/>
        <end position="698"/>
    </location>
</feature>
<keyword evidence="5 11" id="KW-0548">Nucleotidyltransferase</keyword>
<dbReference type="GO" id="GO:0006351">
    <property type="term" value="P:DNA-templated transcription"/>
    <property type="evidence" value="ECO:0007669"/>
    <property type="project" value="InterPro"/>
</dbReference>
<dbReference type="STRING" id="2880.D7FNY1"/>
<dbReference type="InterPro" id="IPR007066">
    <property type="entry name" value="RNA_pol_Rpb1_3"/>
</dbReference>
<evidence type="ECO:0000256" key="5">
    <source>
        <dbReference type="ARBA" id="ARBA00022695"/>
    </source>
</evidence>
<name>D7FNY1_ECTSI</name>
<protein>
    <recommendedName>
        <fullName evidence="11">DNA-directed RNA polymerase subunit</fullName>
        <ecNumber evidence="11">2.7.7.6</ecNumber>
    </recommendedName>
</protein>
<proteinExistence type="inferred from homology"/>
<evidence type="ECO:0000256" key="4">
    <source>
        <dbReference type="ARBA" id="ARBA00022679"/>
    </source>
</evidence>